<dbReference type="InterPro" id="IPR050346">
    <property type="entry name" value="FMO-like"/>
</dbReference>
<comment type="caution">
    <text evidence="5">The sequence shown here is derived from an EMBL/GenBank/DDBJ whole genome shotgun (WGS) entry which is preliminary data.</text>
</comment>
<accession>A0A9Q3H5K3</accession>
<evidence type="ECO:0000256" key="1">
    <source>
        <dbReference type="ARBA" id="ARBA00009183"/>
    </source>
</evidence>
<proteinExistence type="inferred from homology"/>
<name>A0A9Q3H5K3_9BASI</name>
<evidence type="ECO:0000313" key="6">
    <source>
        <dbReference type="Proteomes" id="UP000765509"/>
    </source>
</evidence>
<dbReference type="InterPro" id="IPR020946">
    <property type="entry name" value="Flavin_mOase-like"/>
</dbReference>
<dbReference type="InterPro" id="IPR036188">
    <property type="entry name" value="FAD/NAD-bd_sf"/>
</dbReference>
<dbReference type="AlphaFoldDB" id="A0A9Q3H5K3"/>
<dbReference type="Pfam" id="PF00743">
    <property type="entry name" value="FMO-like"/>
    <property type="match status" value="1"/>
</dbReference>
<evidence type="ECO:0000256" key="2">
    <source>
        <dbReference type="ARBA" id="ARBA00022630"/>
    </source>
</evidence>
<keyword evidence="3" id="KW-0274">FAD</keyword>
<dbReference type="GO" id="GO:0004499">
    <property type="term" value="F:N,N-dimethylaniline monooxygenase activity"/>
    <property type="evidence" value="ECO:0007669"/>
    <property type="project" value="InterPro"/>
</dbReference>
<evidence type="ECO:0000256" key="3">
    <source>
        <dbReference type="ARBA" id="ARBA00022827"/>
    </source>
</evidence>
<evidence type="ECO:0000256" key="4">
    <source>
        <dbReference type="ARBA" id="ARBA00023002"/>
    </source>
</evidence>
<dbReference type="SUPFAM" id="SSF51905">
    <property type="entry name" value="FAD/NAD(P)-binding domain"/>
    <property type="match status" value="1"/>
</dbReference>
<dbReference type="Gene3D" id="3.50.50.60">
    <property type="entry name" value="FAD/NAD(P)-binding domain"/>
    <property type="match status" value="2"/>
</dbReference>
<evidence type="ECO:0000313" key="5">
    <source>
        <dbReference type="EMBL" id="MBW0491967.1"/>
    </source>
</evidence>
<organism evidence="5 6">
    <name type="scientific">Austropuccinia psidii MF-1</name>
    <dbReference type="NCBI Taxonomy" id="1389203"/>
    <lineage>
        <taxon>Eukaryota</taxon>
        <taxon>Fungi</taxon>
        <taxon>Dikarya</taxon>
        <taxon>Basidiomycota</taxon>
        <taxon>Pucciniomycotina</taxon>
        <taxon>Pucciniomycetes</taxon>
        <taxon>Pucciniales</taxon>
        <taxon>Sphaerophragmiaceae</taxon>
        <taxon>Austropuccinia</taxon>
    </lineage>
</organism>
<dbReference type="Proteomes" id="UP000765509">
    <property type="component" value="Unassembled WGS sequence"/>
</dbReference>
<dbReference type="GO" id="GO:0050660">
    <property type="term" value="F:flavin adenine dinucleotide binding"/>
    <property type="evidence" value="ECO:0007669"/>
    <property type="project" value="InterPro"/>
</dbReference>
<gene>
    <name evidence="5" type="ORF">O181_031682</name>
</gene>
<keyword evidence="2" id="KW-0285">Flavoprotein</keyword>
<comment type="similarity">
    <text evidence="1">Belongs to the FMO family.</text>
</comment>
<reference evidence="5" key="1">
    <citation type="submission" date="2021-03" db="EMBL/GenBank/DDBJ databases">
        <title>Draft genome sequence of rust myrtle Austropuccinia psidii MF-1, a brazilian biotype.</title>
        <authorList>
            <person name="Quecine M.C."/>
            <person name="Pachon D.M.R."/>
            <person name="Bonatelli M.L."/>
            <person name="Correr F.H."/>
            <person name="Franceschini L.M."/>
            <person name="Leite T.F."/>
            <person name="Margarido G.R.A."/>
            <person name="Almeida C.A."/>
            <person name="Ferrarezi J.A."/>
            <person name="Labate C.A."/>
        </authorList>
    </citation>
    <scope>NUCLEOTIDE SEQUENCE</scope>
    <source>
        <strain evidence="5">MF-1</strain>
    </source>
</reference>
<keyword evidence="6" id="KW-1185">Reference proteome</keyword>
<evidence type="ECO:0008006" key="7">
    <source>
        <dbReference type="Google" id="ProtNLM"/>
    </source>
</evidence>
<keyword evidence="4" id="KW-0560">Oxidoreductase</keyword>
<dbReference type="EMBL" id="AVOT02011351">
    <property type="protein sequence ID" value="MBW0491967.1"/>
    <property type="molecule type" value="Genomic_DNA"/>
</dbReference>
<sequence length="477" mass="53947">MNETDFDVVVIGAGASGIAALEQLTKHSSFKVVCFELRLEFGGVWSLDGSRKCDEFHVNFDQLGRPFVQGLPLDSTPLYDGLRTNVPTELMAYRNKPFPESSAQYPPGLEVSKYLHHFSRGLEKHVQFGCRVTRVRYPHAGENRTNGRRWIIEVEDMPGTSQGSLKARKVHCDFVLCANGHYTVPYIPYIPSLSTWPKKIIHSCIYHTATNPIFHDQTVAVVGIGPSGYDIIRELAILREQTHLANSSKRLYSVASHPPKLGWDFNDPSAPSWSRQITTVPRFTHIHGNKIYLENGCMLDDVDLICFATGYLYSFPFCHDSDSPWKANPLICVPSPLAGCASDILENADSSYPRAGLRVHNIDENQIFYYPDPSFAFLVLNTQVVPFPLAEYQVRAVTARWSGRRCFPLAPFKNKADETRSVHALPPPQEFEIENKLLELIGEGGDKDTDDHWGFVPKWKYKSRSEIPETRRRELGY</sequence>
<dbReference type="OrthoDB" id="66881at2759"/>
<dbReference type="PANTHER" id="PTHR23023">
    <property type="entry name" value="DIMETHYLANILINE MONOOXYGENASE"/>
    <property type="match status" value="1"/>
</dbReference>
<dbReference type="GO" id="GO:0050661">
    <property type="term" value="F:NADP binding"/>
    <property type="evidence" value="ECO:0007669"/>
    <property type="project" value="InterPro"/>
</dbReference>
<protein>
    <recommendedName>
        <fullName evidence="7">Flavin-containing monooxygenase</fullName>
    </recommendedName>
</protein>